<proteinExistence type="predicted"/>
<protein>
    <submittedName>
        <fullName evidence="1">Uncharacterized protein</fullName>
    </submittedName>
</protein>
<comment type="caution">
    <text evidence="1">The sequence shown here is derived from an EMBL/GenBank/DDBJ whole genome shotgun (WGS) entry which is preliminary data.</text>
</comment>
<name>A0AAD7KFC9_9AGAR</name>
<gene>
    <name evidence="1" type="ORF">B0H16DRAFT_1492427</name>
</gene>
<keyword evidence="2" id="KW-1185">Reference proteome</keyword>
<dbReference type="EMBL" id="JARKIB010000002">
    <property type="protein sequence ID" value="KAJ7784420.1"/>
    <property type="molecule type" value="Genomic_DNA"/>
</dbReference>
<organism evidence="1 2">
    <name type="scientific">Mycena metata</name>
    <dbReference type="NCBI Taxonomy" id="1033252"/>
    <lineage>
        <taxon>Eukaryota</taxon>
        <taxon>Fungi</taxon>
        <taxon>Dikarya</taxon>
        <taxon>Basidiomycota</taxon>
        <taxon>Agaricomycotina</taxon>
        <taxon>Agaricomycetes</taxon>
        <taxon>Agaricomycetidae</taxon>
        <taxon>Agaricales</taxon>
        <taxon>Marasmiineae</taxon>
        <taxon>Mycenaceae</taxon>
        <taxon>Mycena</taxon>
    </lineage>
</organism>
<reference evidence="1" key="1">
    <citation type="submission" date="2023-03" db="EMBL/GenBank/DDBJ databases">
        <title>Massive genome expansion in bonnet fungi (Mycena s.s.) driven by repeated elements and novel gene families across ecological guilds.</title>
        <authorList>
            <consortium name="Lawrence Berkeley National Laboratory"/>
            <person name="Harder C.B."/>
            <person name="Miyauchi S."/>
            <person name="Viragh M."/>
            <person name="Kuo A."/>
            <person name="Thoen E."/>
            <person name="Andreopoulos B."/>
            <person name="Lu D."/>
            <person name="Skrede I."/>
            <person name="Drula E."/>
            <person name="Henrissat B."/>
            <person name="Morin E."/>
            <person name="Kohler A."/>
            <person name="Barry K."/>
            <person name="LaButti K."/>
            <person name="Morin E."/>
            <person name="Salamov A."/>
            <person name="Lipzen A."/>
            <person name="Mereny Z."/>
            <person name="Hegedus B."/>
            <person name="Baldrian P."/>
            <person name="Stursova M."/>
            <person name="Weitz H."/>
            <person name="Taylor A."/>
            <person name="Grigoriev I.V."/>
            <person name="Nagy L.G."/>
            <person name="Martin F."/>
            <person name="Kauserud H."/>
        </authorList>
    </citation>
    <scope>NUCLEOTIDE SEQUENCE</scope>
    <source>
        <strain evidence="1">CBHHK182m</strain>
    </source>
</reference>
<accession>A0AAD7KFC9</accession>
<feature type="non-terminal residue" evidence="1">
    <location>
        <position position="1"/>
    </location>
</feature>
<dbReference type="AlphaFoldDB" id="A0AAD7KFC9"/>
<sequence length="292" mass="32764">MPHWANNPTSSLPTTSAWTNGPPGVYACTYKRLRSSPAVANSAAFETVQHPATLAASIRGGQLPTSVSRDSCEYSSVMISDPALKKLRCWIIHNEDIECLTIPSSDNAAHSEIRQLQADLAAKQRELEDVNNRIRARAEMEINYELASRSLEALDMLLYNELPLALQTRVANHYLDSIMDIKLICDKRQDRVTLSQPPNNRYLAPETPRERAAADVWLRHLTLQERNLYCKFLADKRSNGVERNETSHPVPTAAELEEYVRNLGVPVTKPTLVVQLSQQKRLVAGILQPLFV</sequence>
<evidence type="ECO:0000313" key="1">
    <source>
        <dbReference type="EMBL" id="KAJ7784420.1"/>
    </source>
</evidence>
<dbReference type="Proteomes" id="UP001215598">
    <property type="component" value="Unassembled WGS sequence"/>
</dbReference>
<evidence type="ECO:0000313" key="2">
    <source>
        <dbReference type="Proteomes" id="UP001215598"/>
    </source>
</evidence>